<dbReference type="EMBL" id="KV876089">
    <property type="protein sequence ID" value="RZR74026.1"/>
    <property type="molecule type" value="Genomic_DNA"/>
</dbReference>
<dbReference type="AlphaFoldDB" id="A0A445MIJ2"/>
<evidence type="ECO:0000256" key="2">
    <source>
        <dbReference type="SAM" id="Phobius"/>
    </source>
</evidence>
<dbReference type="Proteomes" id="UP000290560">
    <property type="component" value="Unassembled WGS sequence"/>
</dbReference>
<keyword evidence="2" id="KW-0812">Transmembrane</keyword>
<name>A0A445MIJ2_ENSVE</name>
<reference evidence="3" key="1">
    <citation type="journal article" date="2018" name="Data Brief">
        <title>Genome sequence data from 17 accessions of Ensete ventricosum, a staple food crop for millions in Ethiopia.</title>
        <authorList>
            <person name="Yemataw Z."/>
            <person name="Muzemil S."/>
            <person name="Ambachew D."/>
            <person name="Tripathi L."/>
            <person name="Tesfaye K."/>
            <person name="Chala A."/>
            <person name="Farbos A."/>
            <person name="O'Neill P."/>
            <person name="Moore K."/>
            <person name="Grant M."/>
            <person name="Studholme D.J."/>
        </authorList>
    </citation>
    <scope>NUCLEOTIDE SEQUENCE [LARGE SCALE GENOMIC DNA]</scope>
    <source>
        <tissue evidence="3">Leaf</tissue>
    </source>
</reference>
<gene>
    <name evidence="3" type="ORF">BHM03_00031247</name>
</gene>
<evidence type="ECO:0000256" key="1">
    <source>
        <dbReference type="SAM" id="Coils"/>
    </source>
</evidence>
<sequence length="164" mass="17884">MAGGSRAQLNSGGYRWLLPFLMYFVGLWLIIYCCGADMMDLSNLKGMPHASIVDATRAAEASARAALPLIREESTKVPEVHLHEGKDARPRKKPSRCFAMCPKALRLNQRSNNLQSEVNQLKADLGEANVSMGSFRKKWMNSTITSGTLASAKGDPGKGSDRGK</sequence>
<evidence type="ECO:0000313" key="3">
    <source>
        <dbReference type="EMBL" id="RZR74026.1"/>
    </source>
</evidence>
<organism evidence="3">
    <name type="scientific">Ensete ventricosum</name>
    <name type="common">Abyssinian banana</name>
    <name type="synonym">Musa ensete</name>
    <dbReference type="NCBI Taxonomy" id="4639"/>
    <lineage>
        <taxon>Eukaryota</taxon>
        <taxon>Viridiplantae</taxon>
        <taxon>Streptophyta</taxon>
        <taxon>Embryophyta</taxon>
        <taxon>Tracheophyta</taxon>
        <taxon>Spermatophyta</taxon>
        <taxon>Magnoliopsida</taxon>
        <taxon>Liliopsida</taxon>
        <taxon>Zingiberales</taxon>
        <taxon>Musaceae</taxon>
        <taxon>Ensete</taxon>
    </lineage>
</organism>
<keyword evidence="2" id="KW-1133">Transmembrane helix</keyword>
<protein>
    <submittedName>
        <fullName evidence="3">Uncharacterized protein</fullName>
    </submittedName>
</protein>
<keyword evidence="2" id="KW-0472">Membrane</keyword>
<proteinExistence type="predicted"/>
<keyword evidence="1" id="KW-0175">Coiled coil</keyword>
<accession>A0A445MIJ2</accession>
<feature type="transmembrane region" description="Helical" evidence="2">
    <location>
        <begin position="20"/>
        <end position="39"/>
    </location>
</feature>
<feature type="coiled-coil region" evidence="1">
    <location>
        <begin position="104"/>
        <end position="131"/>
    </location>
</feature>